<reference evidence="1 2" key="1">
    <citation type="submission" date="2019-10" db="EMBL/GenBank/DDBJ databases">
        <title>Whole genome shotgun sequence of Acrocarpospora macrocephala NBRC 16266.</title>
        <authorList>
            <person name="Ichikawa N."/>
            <person name="Kimura A."/>
            <person name="Kitahashi Y."/>
            <person name="Komaki H."/>
            <person name="Oguchi A."/>
        </authorList>
    </citation>
    <scope>NUCLEOTIDE SEQUENCE [LARGE SCALE GENOMIC DNA]</scope>
    <source>
        <strain evidence="1 2">NBRC 16266</strain>
    </source>
</reference>
<dbReference type="Proteomes" id="UP000331127">
    <property type="component" value="Unassembled WGS sequence"/>
</dbReference>
<evidence type="ECO:0000313" key="1">
    <source>
        <dbReference type="EMBL" id="GES07399.1"/>
    </source>
</evidence>
<dbReference type="EMBL" id="BLAE01000006">
    <property type="protein sequence ID" value="GES07399.1"/>
    <property type="molecule type" value="Genomic_DNA"/>
</dbReference>
<dbReference type="Pfam" id="PF12691">
    <property type="entry name" value="Phage_tail_terminator_6"/>
    <property type="match status" value="1"/>
</dbReference>
<dbReference type="RefSeq" id="WP_155353112.1">
    <property type="nucleotide sequence ID" value="NZ_BAAAHL010000012.1"/>
</dbReference>
<evidence type="ECO:0008006" key="3">
    <source>
        <dbReference type="Google" id="ProtNLM"/>
    </source>
</evidence>
<accession>A0A5M3WGI6</accession>
<organism evidence="1 2">
    <name type="scientific">Acrocarpospora macrocephala</name>
    <dbReference type="NCBI Taxonomy" id="150177"/>
    <lineage>
        <taxon>Bacteria</taxon>
        <taxon>Bacillati</taxon>
        <taxon>Actinomycetota</taxon>
        <taxon>Actinomycetes</taxon>
        <taxon>Streptosporangiales</taxon>
        <taxon>Streptosporangiaceae</taxon>
        <taxon>Acrocarpospora</taxon>
    </lineage>
</organism>
<dbReference type="InterPro" id="IPR024411">
    <property type="entry name" value="Tail_terminator_phage"/>
</dbReference>
<comment type="caution">
    <text evidence="1">The sequence shown here is derived from an EMBL/GenBank/DDBJ whole genome shotgun (WGS) entry which is preliminary data.</text>
</comment>
<name>A0A5M3WGI6_9ACTN</name>
<dbReference type="OrthoDB" id="4953313at2"/>
<keyword evidence="2" id="KW-1185">Reference proteome</keyword>
<protein>
    <recommendedName>
        <fullName evidence="3">Tail terminator</fullName>
    </recommendedName>
</protein>
<dbReference type="AlphaFoldDB" id="A0A5M3WGI6"/>
<gene>
    <name evidence="1" type="ORF">Amac_009940</name>
</gene>
<evidence type="ECO:0000313" key="2">
    <source>
        <dbReference type="Proteomes" id="UP000331127"/>
    </source>
</evidence>
<proteinExistence type="predicted"/>
<sequence length="143" mass="15781">MSLLEEFAQLFDLLDLGTYKADGSVGGDIFFPRMPEAPDRALALARYGGDESSLADDYDEPRIQARVRGPADDARNAERWAEQVYDTVNGLGMRELPGGTWLQLAVGLMGGPVFIGQDKNDRPEFTVNFRAEISRPSTNRSNP</sequence>